<feature type="transmembrane region" description="Helical" evidence="1">
    <location>
        <begin position="286"/>
        <end position="310"/>
    </location>
</feature>
<feature type="transmembrane region" description="Helical" evidence="1">
    <location>
        <begin position="54"/>
        <end position="77"/>
    </location>
</feature>
<proteinExistence type="predicted"/>
<evidence type="ECO:0000313" key="3">
    <source>
        <dbReference type="Proteomes" id="UP000094285"/>
    </source>
</evidence>
<dbReference type="GeneID" id="30980866"/>
<protein>
    <submittedName>
        <fullName evidence="2">Uncharacterized protein</fullName>
    </submittedName>
</protein>
<feature type="transmembrane region" description="Helical" evidence="1">
    <location>
        <begin position="111"/>
        <end position="132"/>
    </location>
</feature>
<dbReference type="Proteomes" id="UP000094285">
    <property type="component" value="Unassembled WGS sequence"/>
</dbReference>
<dbReference type="EMBL" id="KV453912">
    <property type="protein sequence ID" value="ODV78936.1"/>
    <property type="molecule type" value="Genomic_DNA"/>
</dbReference>
<organism evidence="2 3">
    <name type="scientific">Suhomyces tanzawaensis NRRL Y-17324</name>
    <dbReference type="NCBI Taxonomy" id="984487"/>
    <lineage>
        <taxon>Eukaryota</taxon>
        <taxon>Fungi</taxon>
        <taxon>Dikarya</taxon>
        <taxon>Ascomycota</taxon>
        <taxon>Saccharomycotina</taxon>
        <taxon>Pichiomycetes</taxon>
        <taxon>Debaryomycetaceae</taxon>
        <taxon>Suhomyces</taxon>
    </lineage>
</organism>
<feature type="transmembrane region" description="Helical" evidence="1">
    <location>
        <begin position="23"/>
        <end position="42"/>
    </location>
</feature>
<accession>A0A1E4SHG7</accession>
<name>A0A1E4SHG7_9ASCO</name>
<evidence type="ECO:0000256" key="1">
    <source>
        <dbReference type="SAM" id="Phobius"/>
    </source>
</evidence>
<feature type="transmembrane region" description="Helical" evidence="1">
    <location>
        <begin position="245"/>
        <end position="265"/>
    </location>
</feature>
<keyword evidence="1" id="KW-1133">Transmembrane helix</keyword>
<keyword evidence="1" id="KW-0472">Membrane</keyword>
<reference evidence="3" key="1">
    <citation type="submission" date="2016-05" db="EMBL/GenBank/DDBJ databases">
        <title>Comparative genomics of biotechnologically important yeasts.</title>
        <authorList>
            <consortium name="DOE Joint Genome Institute"/>
            <person name="Riley R."/>
            <person name="Haridas S."/>
            <person name="Wolfe K.H."/>
            <person name="Lopes M.R."/>
            <person name="Hittinger C.T."/>
            <person name="Goker M."/>
            <person name="Salamov A."/>
            <person name="Wisecaver J."/>
            <person name="Long T.M."/>
            <person name="Aerts A.L."/>
            <person name="Barry K."/>
            <person name="Choi C."/>
            <person name="Clum A."/>
            <person name="Coughlan A.Y."/>
            <person name="Deshpande S."/>
            <person name="Douglass A.P."/>
            <person name="Hanson S.J."/>
            <person name="Klenk H.-P."/>
            <person name="Labutti K."/>
            <person name="Lapidus A."/>
            <person name="Lindquist E."/>
            <person name="Lipzen A."/>
            <person name="Meier-Kolthoff J.P."/>
            <person name="Ohm R.A."/>
            <person name="Otillar R.P."/>
            <person name="Pangilinan J."/>
            <person name="Peng Y."/>
            <person name="Rokas A."/>
            <person name="Rosa C.A."/>
            <person name="Scheuner C."/>
            <person name="Sibirny A.A."/>
            <person name="Slot J.C."/>
            <person name="Stielow J.B."/>
            <person name="Sun H."/>
            <person name="Kurtzman C.P."/>
            <person name="Blackwell M."/>
            <person name="Grigoriev I.V."/>
            <person name="Jeffries T.W."/>
        </authorList>
    </citation>
    <scope>NUCLEOTIDE SEQUENCE [LARGE SCALE GENOMIC DNA]</scope>
    <source>
        <strain evidence="3">NRRL Y-17324</strain>
    </source>
</reference>
<feature type="transmembrane region" description="Helical" evidence="1">
    <location>
        <begin position="204"/>
        <end position="225"/>
    </location>
</feature>
<gene>
    <name evidence="2" type="ORF">CANTADRAFT_21720</name>
</gene>
<evidence type="ECO:0000313" key="2">
    <source>
        <dbReference type="EMBL" id="ODV78936.1"/>
    </source>
</evidence>
<keyword evidence="3" id="KW-1185">Reference proteome</keyword>
<dbReference type="AlphaFoldDB" id="A0A1E4SHG7"/>
<feature type="transmembrane region" description="Helical" evidence="1">
    <location>
        <begin position="389"/>
        <end position="413"/>
    </location>
</feature>
<dbReference type="RefSeq" id="XP_020064058.1">
    <property type="nucleotide sequence ID" value="XM_020206729.1"/>
</dbReference>
<sequence>MSLTKHQVLQALVDHLDVPRPSLALLALVSIAVSAGLIWRYHAFKHLHSPDINFLVAILLALNVWNLILAVAAPAIFDLSYVLRYADAHQSYSLVSTANSVLNHLYIYKDLRLIAIILVSTLLINILAIGGLRCIEYISFIAIDTRPEPPKRHKKSVSFDENLVTFNYKEEMTLDTEVPAPSTSRLSWTSPLIDSLTNRGARRYMGLLVLNLVLALMFLPKTIQLNSSAVLLELGPDTQLKADHIYFSLLVTFVIITFARLFRIFNNSVCSRVPCFPKVVSIISRFVWFYICAIVNFSLTTMVLCSDVFINCLDAIINDLGIIVAPSTPMEASPSSYPIQFITSILIEYLSHSSLAPPETAYTTCSQAACDQTNMLVSLANSYNNMNVIIINCWILLNMLCFSLLPVLMWLIIDIKLCSLLRKSSLLV</sequence>
<keyword evidence="1" id="KW-0812">Transmembrane</keyword>
<dbReference type="OrthoDB" id="4013630at2759"/>